<evidence type="ECO:0000256" key="2">
    <source>
        <dbReference type="ARBA" id="ARBA00004141"/>
    </source>
</evidence>
<evidence type="ECO:0000256" key="3">
    <source>
        <dbReference type="ARBA" id="ARBA00010519"/>
    </source>
</evidence>
<feature type="transmembrane region" description="Helical" evidence="11">
    <location>
        <begin position="68"/>
        <end position="91"/>
    </location>
</feature>
<dbReference type="EC" id="7.1.1.-" evidence="11"/>
<evidence type="ECO:0000313" key="13">
    <source>
        <dbReference type="Proteomes" id="UP000007881"/>
    </source>
</evidence>
<keyword evidence="4 11" id="KW-0813">Transport</keyword>
<dbReference type="PATRIC" id="fig|1142394.8.peg.1596"/>
<keyword evidence="5 11" id="KW-0812">Transmembrane</keyword>
<dbReference type="PANTHER" id="PTHR11434:SF21">
    <property type="entry name" value="NADH DEHYDROGENASE SUBUNIT 4L-RELATED"/>
    <property type="match status" value="1"/>
</dbReference>
<keyword evidence="11" id="KW-1003">Cell membrane</keyword>
<dbReference type="GO" id="GO:0005886">
    <property type="term" value="C:plasma membrane"/>
    <property type="evidence" value="ECO:0007669"/>
    <property type="project" value="UniProtKB-SubCell"/>
</dbReference>
<dbReference type="RefSeq" id="WP_014436929.1">
    <property type="nucleotide sequence ID" value="NC_017080.1"/>
</dbReference>
<dbReference type="EMBL" id="AP012338">
    <property type="protein sequence ID" value="BAM03711.1"/>
    <property type="molecule type" value="Genomic_DNA"/>
</dbReference>
<dbReference type="GO" id="GO:0042773">
    <property type="term" value="P:ATP synthesis coupled electron transport"/>
    <property type="evidence" value="ECO:0007669"/>
    <property type="project" value="InterPro"/>
</dbReference>
<organism evidence="12 13">
    <name type="scientific">Phycisphaera mikurensis (strain NBRC 102666 / KCTC 22515 / FYK2301M01)</name>
    <dbReference type="NCBI Taxonomy" id="1142394"/>
    <lineage>
        <taxon>Bacteria</taxon>
        <taxon>Pseudomonadati</taxon>
        <taxon>Planctomycetota</taxon>
        <taxon>Phycisphaerae</taxon>
        <taxon>Phycisphaerales</taxon>
        <taxon>Phycisphaeraceae</taxon>
        <taxon>Phycisphaera</taxon>
    </lineage>
</organism>
<dbReference type="InterPro" id="IPR039428">
    <property type="entry name" value="NUOK/Mnh_C1-like"/>
</dbReference>
<dbReference type="Gene3D" id="1.10.287.3510">
    <property type="match status" value="1"/>
</dbReference>
<dbReference type="NCBIfam" id="NF004320">
    <property type="entry name" value="PRK05715.1-2"/>
    <property type="match status" value="1"/>
</dbReference>
<evidence type="ECO:0000313" key="12">
    <source>
        <dbReference type="EMBL" id="BAM03711.1"/>
    </source>
</evidence>
<evidence type="ECO:0000256" key="9">
    <source>
        <dbReference type="ARBA" id="ARBA00023027"/>
    </source>
</evidence>
<reference evidence="12 13" key="1">
    <citation type="submission" date="2012-02" db="EMBL/GenBank/DDBJ databases">
        <title>Complete genome sequence of Phycisphaera mikurensis NBRC 102666.</title>
        <authorList>
            <person name="Ankai A."/>
            <person name="Hosoyama A."/>
            <person name="Terui Y."/>
            <person name="Sekine M."/>
            <person name="Fukai R."/>
            <person name="Kato Y."/>
            <person name="Nakamura S."/>
            <person name="Yamada-Narita S."/>
            <person name="Kawakoshi A."/>
            <person name="Fukunaga Y."/>
            <person name="Yamazaki S."/>
            <person name="Fujita N."/>
        </authorList>
    </citation>
    <scope>NUCLEOTIDE SEQUENCE [LARGE SCALE GENOMIC DNA]</scope>
    <source>
        <strain evidence="13">NBRC 102666 / KCTC 22515 / FYK2301M01</strain>
    </source>
</reference>
<gene>
    <name evidence="11 12" type="primary">nuoK</name>
    <name evidence="12" type="ordered locus">PSMK_15520</name>
</gene>
<keyword evidence="8 11" id="KW-1133">Transmembrane helix</keyword>
<dbReference type="Pfam" id="PF00420">
    <property type="entry name" value="Oxidored_q2"/>
    <property type="match status" value="1"/>
</dbReference>
<comment type="similarity">
    <text evidence="3 11">Belongs to the complex I subunit 4L family.</text>
</comment>
<evidence type="ECO:0000256" key="10">
    <source>
        <dbReference type="ARBA" id="ARBA00023136"/>
    </source>
</evidence>
<evidence type="ECO:0000256" key="5">
    <source>
        <dbReference type="ARBA" id="ARBA00022692"/>
    </source>
</evidence>
<dbReference type="Proteomes" id="UP000007881">
    <property type="component" value="Chromosome"/>
</dbReference>
<dbReference type="STRING" id="1142394.PSMK_15520"/>
<dbReference type="eggNOG" id="COG0713">
    <property type="taxonomic scope" value="Bacteria"/>
</dbReference>
<comment type="subcellular location">
    <subcellularLocation>
        <location evidence="11">Cell inner membrane</location>
        <topology evidence="11">Multi-pass membrane protein</topology>
    </subcellularLocation>
    <subcellularLocation>
        <location evidence="2">Membrane</location>
        <topology evidence="2">Multi-pass membrane protein</topology>
    </subcellularLocation>
</comment>
<dbReference type="KEGG" id="phm:PSMK_15520"/>
<dbReference type="HOGENOM" id="CLU_144724_0_0_0"/>
<dbReference type="GO" id="GO:0050136">
    <property type="term" value="F:NADH dehydrogenase (quinone) (non-electrogenic) activity"/>
    <property type="evidence" value="ECO:0007669"/>
    <property type="project" value="UniProtKB-UniRule"/>
</dbReference>
<evidence type="ECO:0000256" key="1">
    <source>
        <dbReference type="ARBA" id="ARBA00002378"/>
    </source>
</evidence>
<comment type="function">
    <text evidence="1 11">NDH-1 shuttles electrons from NADH, via FMN and iron-sulfur (Fe-S) centers, to quinones in the respiratory chain. The immediate electron acceptor for the enzyme in this species is believed to be ubiquinone. Couples the redox reaction to proton translocation (for every two electrons transferred, four hydrogen ions are translocated across the cytoplasmic membrane), and thus conserves the redox energy in a proton gradient.</text>
</comment>
<evidence type="ECO:0000256" key="4">
    <source>
        <dbReference type="ARBA" id="ARBA00022448"/>
    </source>
</evidence>
<feature type="transmembrane region" description="Helical" evidence="11">
    <location>
        <begin position="37"/>
        <end position="56"/>
    </location>
</feature>
<dbReference type="HAMAP" id="MF_01456">
    <property type="entry name" value="NDH1_NuoK"/>
    <property type="match status" value="1"/>
</dbReference>
<accession>I0IEM3</accession>
<dbReference type="GO" id="GO:0048038">
    <property type="term" value="F:quinone binding"/>
    <property type="evidence" value="ECO:0007669"/>
    <property type="project" value="UniProtKB-KW"/>
</dbReference>
<keyword evidence="7 11" id="KW-1278">Translocase</keyword>
<keyword evidence="12" id="KW-0560">Oxidoreductase</keyword>
<proteinExistence type="inferred from homology"/>
<dbReference type="AlphaFoldDB" id="I0IEM3"/>
<evidence type="ECO:0000256" key="8">
    <source>
        <dbReference type="ARBA" id="ARBA00022989"/>
    </source>
</evidence>
<keyword evidence="9 11" id="KW-0520">NAD</keyword>
<dbReference type="NCBIfam" id="NF004321">
    <property type="entry name" value="PRK05715.1-3"/>
    <property type="match status" value="1"/>
</dbReference>
<dbReference type="GO" id="GO:0030964">
    <property type="term" value="C:NADH dehydrogenase complex"/>
    <property type="evidence" value="ECO:0007669"/>
    <property type="project" value="TreeGrafter"/>
</dbReference>
<dbReference type="InterPro" id="IPR001133">
    <property type="entry name" value="NADH_UbQ_OxRdtase_chain4L/K"/>
</dbReference>
<evidence type="ECO:0000256" key="11">
    <source>
        <dbReference type="HAMAP-Rule" id="MF_01456"/>
    </source>
</evidence>
<comment type="subunit">
    <text evidence="11">NDH-1 is composed of 14 different subunits. Subunits NuoA, H, J, K, L, M, N constitute the membrane sector of the complex.</text>
</comment>
<keyword evidence="11" id="KW-0997">Cell inner membrane</keyword>
<evidence type="ECO:0000256" key="7">
    <source>
        <dbReference type="ARBA" id="ARBA00022967"/>
    </source>
</evidence>
<protein>
    <recommendedName>
        <fullName evidence="11">NADH-quinone oxidoreductase subunit K</fullName>
        <ecNumber evidence="11">7.1.1.-</ecNumber>
    </recommendedName>
    <alternativeName>
        <fullName evidence="11">NADH dehydrogenase I subunit K</fullName>
    </alternativeName>
    <alternativeName>
        <fullName evidence="11">NDH-1 subunit K</fullName>
    </alternativeName>
</protein>
<sequence>MPEAALSTLTLSHFLLTGAVLFCLGLVGFLTRRNLIVMFLCTEMMFQGVVVSLVAFSRFHGNLSGQTFTIFVLTVAAAEAALALGLVVLLFRRKQTLDASAWAQLRG</sequence>
<keyword evidence="13" id="KW-1185">Reference proteome</keyword>
<dbReference type="FunFam" id="1.10.287.3510:FF:000001">
    <property type="entry name" value="NADH-quinone oxidoreductase subunit K"/>
    <property type="match status" value="1"/>
</dbReference>
<keyword evidence="6 11" id="KW-0874">Quinone</keyword>
<evidence type="ECO:0000256" key="6">
    <source>
        <dbReference type="ARBA" id="ARBA00022719"/>
    </source>
</evidence>
<dbReference type="OrthoDB" id="9811124at2"/>
<keyword evidence="11" id="KW-0830">Ubiquinone</keyword>
<dbReference type="PANTHER" id="PTHR11434">
    <property type="entry name" value="NADH-UBIQUINONE OXIDOREDUCTASE SUBUNIT ND4L"/>
    <property type="match status" value="1"/>
</dbReference>
<comment type="catalytic activity">
    <reaction evidence="11">
        <text>a quinone + NADH + 5 H(+)(in) = a quinol + NAD(+) + 4 H(+)(out)</text>
        <dbReference type="Rhea" id="RHEA:57888"/>
        <dbReference type="ChEBI" id="CHEBI:15378"/>
        <dbReference type="ChEBI" id="CHEBI:24646"/>
        <dbReference type="ChEBI" id="CHEBI:57540"/>
        <dbReference type="ChEBI" id="CHEBI:57945"/>
        <dbReference type="ChEBI" id="CHEBI:132124"/>
    </reaction>
</comment>
<name>I0IEM3_PHYMF</name>
<feature type="transmembrane region" description="Helical" evidence="11">
    <location>
        <begin position="12"/>
        <end position="30"/>
    </location>
</feature>
<keyword evidence="10 11" id="KW-0472">Membrane</keyword>